<keyword evidence="1" id="KW-1133">Transmembrane helix</keyword>
<protein>
    <submittedName>
        <fullName evidence="2">Uncharacterized protein</fullName>
    </submittedName>
</protein>
<keyword evidence="1" id="KW-0812">Transmembrane</keyword>
<name>A0AAV4PJM4_CAEEX</name>
<accession>A0AAV4PJM4</accession>
<sequence length="129" mass="15313">MIHKKITSYLMKKQNTVLSLFLVINTVDAEFRQSLGSSFCCHGPCNCISFPLAVFVPFNYSVLWRLKGWGHIRLWRKKDNYAFVWRKKVIRCILEAIVSVWFLTMLFYSTIRYYFLPAVSGKLFHYAWV</sequence>
<evidence type="ECO:0000313" key="2">
    <source>
        <dbReference type="EMBL" id="GIX96585.1"/>
    </source>
</evidence>
<dbReference type="AlphaFoldDB" id="A0AAV4PJM4"/>
<dbReference type="EMBL" id="BPLR01004663">
    <property type="protein sequence ID" value="GIX96585.1"/>
    <property type="molecule type" value="Genomic_DNA"/>
</dbReference>
<evidence type="ECO:0000313" key="3">
    <source>
        <dbReference type="Proteomes" id="UP001054945"/>
    </source>
</evidence>
<reference evidence="2 3" key="1">
    <citation type="submission" date="2021-06" db="EMBL/GenBank/DDBJ databases">
        <title>Caerostris extrusa draft genome.</title>
        <authorList>
            <person name="Kono N."/>
            <person name="Arakawa K."/>
        </authorList>
    </citation>
    <scope>NUCLEOTIDE SEQUENCE [LARGE SCALE GENOMIC DNA]</scope>
</reference>
<dbReference type="Proteomes" id="UP001054945">
    <property type="component" value="Unassembled WGS sequence"/>
</dbReference>
<evidence type="ECO:0000256" key="1">
    <source>
        <dbReference type="SAM" id="Phobius"/>
    </source>
</evidence>
<gene>
    <name evidence="2" type="ORF">CEXT_774151</name>
</gene>
<organism evidence="2 3">
    <name type="scientific">Caerostris extrusa</name>
    <name type="common">Bark spider</name>
    <name type="synonym">Caerostris bankana</name>
    <dbReference type="NCBI Taxonomy" id="172846"/>
    <lineage>
        <taxon>Eukaryota</taxon>
        <taxon>Metazoa</taxon>
        <taxon>Ecdysozoa</taxon>
        <taxon>Arthropoda</taxon>
        <taxon>Chelicerata</taxon>
        <taxon>Arachnida</taxon>
        <taxon>Araneae</taxon>
        <taxon>Araneomorphae</taxon>
        <taxon>Entelegynae</taxon>
        <taxon>Araneoidea</taxon>
        <taxon>Araneidae</taxon>
        <taxon>Caerostris</taxon>
    </lineage>
</organism>
<keyword evidence="1" id="KW-0472">Membrane</keyword>
<proteinExistence type="predicted"/>
<comment type="caution">
    <text evidence="2">The sequence shown here is derived from an EMBL/GenBank/DDBJ whole genome shotgun (WGS) entry which is preliminary data.</text>
</comment>
<feature type="transmembrane region" description="Helical" evidence="1">
    <location>
        <begin position="89"/>
        <end position="115"/>
    </location>
</feature>
<keyword evidence="3" id="KW-1185">Reference proteome</keyword>